<reference evidence="3 4" key="1">
    <citation type="journal article" date="2015" name="Environ. Microbiol.">
        <title>Metagenome sequence of Elaphomyces granulatus from sporocarp tissue reveals Ascomycota ectomycorrhizal fingerprints of genome expansion and a Proteobacteria-rich microbiome.</title>
        <authorList>
            <person name="Quandt C.A."/>
            <person name="Kohler A."/>
            <person name="Hesse C.N."/>
            <person name="Sharpton T.J."/>
            <person name="Martin F."/>
            <person name="Spatafora J.W."/>
        </authorList>
    </citation>
    <scope>NUCLEOTIDE SEQUENCE [LARGE SCALE GENOMIC DNA]</scope>
    <source>
        <strain evidence="3 4">OSC145934</strain>
    </source>
</reference>
<feature type="compositionally biased region" description="Polar residues" evidence="2">
    <location>
        <begin position="877"/>
        <end position="888"/>
    </location>
</feature>
<dbReference type="EMBL" id="NPHW01002410">
    <property type="protein sequence ID" value="OXV11569.1"/>
    <property type="molecule type" value="Genomic_DNA"/>
</dbReference>
<feature type="coiled-coil region" evidence="1">
    <location>
        <begin position="559"/>
        <end position="600"/>
    </location>
</feature>
<accession>A0A232M5A4</accession>
<proteinExistence type="predicted"/>
<name>A0A232M5A4_9EURO</name>
<evidence type="ECO:0000313" key="3">
    <source>
        <dbReference type="EMBL" id="OXV11569.1"/>
    </source>
</evidence>
<dbReference type="Proteomes" id="UP000243515">
    <property type="component" value="Unassembled WGS sequence"/>
</dbReference>
<evidence type="ECO:0000256" key="2">
    <source>
        <dbReference type="SAM" id="MobiDB-lite"/>
    </source>
</evidence>
<feature type="region of interest" description="Disordered" evidence="2">
    <location>
        <begin position="800"/>
        <end position="994"/>
    </location>
</feature>
<gene>
    <name evidence="3" type="ORF">Egran_00670</name>
</gene>
<feature type="compositionally biased region" description="Low complexity" evidence="2">
    <location>
        <begin position="950"/>
        <end position="962"/>
    </location>
</feature>
<dbReference type="OrthoDB" id="5332870at2759"/>
<feature type="compositionally biased region" description="Polar residues" evidence="2">
    <location>
        <begin position="939"/>
        <end position="949"/>
    </location>
</feature>
<comment type="caution">
    <text evidence="3">The sequence shown here is derived from an EMBL/GenBank/DDBJ whole genome shotgun (WGS) entry which is preliminary data.</text>
</comment>
<organism evidence="3 4">
    <name type="scientific">Elaphomyces granulatus</name>
    <dbReference type="NCBI Taxonomy" id="519963"/>
    <lineage>
        <taxon>Eukaryota</taxon>
        <taxon>Fungi</taxon>
        <taxon>Dikarya</taxon>
        <taxon>Ascomycota</taxon>
        <taxon>Pezizomycotina</taxon>
        <taxon>Eurotiomycetes</taxon>
        <taxon>Eurotiomycetidae</taxon>
        <taxon>Eurotiales</taxon>
        <taxon>Elaphomycetaceae</taxon>
        <taxon>Elaphomyces</taxon>
    </lineage>
</organism>
<keyword evidence="1" id="KW-0175">Coiled coil</keyword>
<keyword evidence="4" id="KW-1185">Reference proteome</keyword>
<evidence type="ECO:0000256" key="1">
    <source>
        <dbReference type="SAM" id="Coils"/>
    </source>
</evidence>
<protein>
    <submittedName>
        <fullName evidence="3">Uncharacterized protein</fullName>
    </submittedName>
</protein>
<feature type="compositionally biased region" description="Basic residues" evidence="2">
    <location>
        <begin position="894"/>
        <end position="903"/>
    </location>
</feature>
<feature type="compositionally biased region" description="Polar residues" evidence="2">
    <location>
        <begin position="827"/>
        <end position="849"/>
    </location>
</feature>
<feature type="compositionally biased region" description="Basic and acidic residues" evidence="2">
    <location>
        <begin position="800"/>
        <end position="826"/>
    </location>
</feature>
<dbReference type="AlphaFoldDB" id="A0A232M5A4"/>
<sequence>DLNDLAIQRSRVVLSQWAGQKPCQVASLARVILEQLPQSSAAVDLLEKFGYIQEFRDAVLKQKPAVLDQLLQSAMAGEEKALRPGVSFLSSPLPESIAHPACLPNFIAMLVEKMAKNPSTGMIRLLYHVIAGLSGKNSRLCALPEEMMANVHAKSTRMLRNLSDQMGNLLCVATLARISSGRGTEGSREGPGNAPATWLQNIHHLFGPKRGQKTLDLVFRYVVMACSEINGHWVAHEAWDGIQLAQDIGRSVDGQQKMRWIQNNGVRIAKLCERVARENIDIQLQIMGLAFLVTFLPRSVLPGEIRRLAQSRLLEDSISLRLVPDRVAESLIESVVPLCDESSISAMLQFSVSVLQQDVTQNDSFTNMKFATLFIKAVGQFVSKTKALTILRGVSSIGSKIQDLISSSFPMEPRQPHCEGSEVCHHAYSSAQNILLVELLALSSTVTMLVTRPDHDSDRSNALNQFTSYTTQINRRTSRRDPCAFVQRMWWRRSDPPTLRMTADAMEINIGNDPSQDWKSKMADALIQDARVSHKSMIQIVEETCQDLERRCDQVGAPLQAMTEERDRWALQVETLKKRNRELEVQMKEAFQLIAILNHKVAGLDSKAKSVSARAEDLAVRLSTKEKELGESQDHANLERENARTRELNLMAIATGREEQLDETREVWQETRCENEKLKGEIIRLRDSLASEIARSSDRNAELQMLWAEKEKTIFEMDEIRVKYEREILEEGLRVEKQHHESDVALLNQKRPAEIAKATSDAQQQAFRHRGEIRASMQAVDCKLGRELQSRCRKIQSLEKEVQSRGKERAAKAKELVEAQEHDDRQMNITAFKQGSESHQPTDPSSQQKARSRLVRHSKMQGEDKGQSQRGPLQLPLRNSPSSPMSNDSGPSPKRSKNSRRSLRISDLPPFSECEDVQSQEASPWEYCSESSVAERRPLTQTDGNRPTKSSQRSSKGSASDSQRTQSPSQAKVRLDDLEWEFDDEQLLMSTQAK</sequence>
<evidence type="ECO:0000313" key="4">
    <source>
        <dbReference type="Proteomes" id="UP000243515"/>
    </source>
</evidence>
<feature type="non-terminal residue" evidence="3">
    <location>
        <position position="1"/>
    </location>
</feature>
<feature type="compositionally biased region" description="Basic residues" evidence="2">
    <location>
        <begin position="850"/>
        <end position="859"/>
    </location>
</feature>